<dbReference type="KEGG" id="lmoi:VV02_06595"/>
<organism evidence="2 3">
    <name type="scientific">Luteipulveratus mongoliensis</name>
    <dbReference type="NCBI Taxonomy" id="571913"/>
    <lineage>
        <taxon>Bacteria</taxon>
        <taxon>Bacillati</taxon>
        <taxon>Actinomycetota</taxon>
        <taxon>Actinomycetes</taxon>
        <taxon>Micrococcales</taxon>
        <taxon>Dermacoccaceae</taxon>
        <taxon>Luteipulveratus</taxon>
    </lineage>
</organism>
<dbReference type="PRINTS" id="PR00111">
    <property type="entry name" value="ABHYDROLASE"/>
</dbReference>
<dbReference type="SUPFAM" id="SSF53474">
    <property type="entry name" value="alpha/beta-Hydrolases"/>
    <property type="match status" value="1"/>
</dbReference>
<evidence type="ECO:0000313" key="3">
    <source>
        <dbReference type="Proteomes" id="UP000066480"/>
    </source>
</evidence>
<dbReference type="Pfam" id="PF12697">
    <property type="entry name" value="Abhydrolase_6"/>
    <property type="match status" value="1"/>
</dbReference>
<dbReference type="InterPro" id="IPR029058">
    <property type="entry name" value="AB_hydrolase_fold"/>
</dbReference>
<dbReference type="GO" id="GO:0016020">
    <property type="term" value="C:membrane"/>
    <property type="evidence" value="ECO:0007669"/>
    <property type="project" value="TreeGrafter"/>
</dbReference>
<protein>
    <recommendedName>
        <fullName evidence="1">AB hydrolase-1 domain-containing protein</fullName>
    </recommendedName>
</protein>
<dbReference type="STRING" id="571913.VV02_06595"/>
<dbReference type="InterPro" id="IPR000073">
    <property type="entry name" value="AB_hydrolase_1"/>
</dbReference>
<evidence type="ECO:0000259" key="1">
    <source>
        <dbReference type="Pfam" id="PF12697"/>
    </source>
</evidence>
<dbReference type="RefSeq" id="WP_052590532.1">
    <property type="nucleotide sequence ID" value="NZ_CP011112.1"/>
</dbReference>
<feature type="domain" description="AB hydrolase-1" evidence="1">
    <location>
        <begin position="21"/>
        <end position="250"/>
    </location>
</feature>
<reference evidence="2 3" key="1">
    <citation type="submission" date="2015-03" db="EMBL/GenBank/DDBJ databases">
        <title>Luteipulveratus halotolerans sp. nov., a novel actinobacterium (Dermacoccaceae) from Sarawak, Malaysia.</title>
        <authorList>
            <person name="Juboi H."/>
            <person name="Basik A."/>
            <person name="Shamsul S.S."/>
            <person name="Arnold P."/>
            <person name="Schmitt E.K."/>
            <person name="Sanglier J.-J."/>
            <person name="Yeo T."/>
        </authorList>
    </citation>
    <scope>NUCLEOTIDE SEQUENCE [LARGE SCALE GENOMIC DNA]</scope>
    <source>
        <strain evidence="2 3">MN07-A0370</strain>
    </source>
</reference>
<proteinExistence type="predicted"/>
<dbReference type="Proteomes" id="UP000066480">
    <property type="component" value="Chromosome"/>
</dbReference>
<dbReference type="GO" id="GO:0047372">
    <property type="term" value="F:monoacylglycerol lipase activity"/>
    <property type="evidence" value="ECO:0007669"/>
    <property type="project" value="TreeGrafter"/>
</dbReference>
<sequence>MIPRLATHELRSADGEAVTWLHGYTMNSDVWANLWSRLPGHHIGVDLPGHGASRPGSPADDLSAVAREVARVMAEHGSRTLVAMSFGSSVGLQVAIDHPELVARLVLAAPTISEPAVDDAARDRMTQLVRAKAAGMRPSWLTQIWMSAPPDIFTGLHSHPARLAAVRAVVEAHSYDELLSGSMGGMFASVQTEEDLARIAAATLVIVGEQDMPRFVTNADRLRAAVPRCRVRRIQDAGHLPLLELPEVCAPLIAEFLPSAVALAPSSA</sequence>
<dbReference type="AlphaFoldDB" id="A0A0K1JFX2"/>
<keyword evidence="3" id="KW-1185">Reference proteome</keyword>
<dbReference type="Gene3D" id="3.40.50.1820">
    <property type="entry name" value="alpha/beta hydrolase"/>
    <property type="match status" value="1"/>
</dbReference>
<evidence type="ECO:0000313" key="2">
    <source>
        <dbReference type="EMBL" id="AKU15601.1"/>
    </source>
</evidence>
<gene>
    <name evidence="2" type="ORF">VV02_06595</name>
</gene>
<dbReference type="PANTHER" id="PTHR43798">
    <property type="entry name" value="MONOACYLGLYCEROL LIPASE"/>
    <property type="match status" value="1"/>
</dbReference>
<dbReference type="EMBL" id="CP011112">
    <property type="protein sequence ID" value="AKU15601.1"/>
    <property type="molecule type" value="Genomic_DNA"/>
</dbReference>
<dbReference type="InterPro" id="IPR050266">
    <property type="entry name" value="AB_hydrolase_sf"/>
</dbReference>
<name>A0A0K1JFX2_9MICO</name>
<accession>A0A0K1JFX2</accession>
<dbReference type="GO" id="GO:0046464">
    <property type="term" value="P:acylglycerol catabolic process"/>
    <property type="evidence" value="ECO:0007669"/>
    <property type="project" value="TreeGrafter"/>
</dbReference>
<dbReference type="PANTHER" id="PTHR43798:SF5">
    <property type="entry name" value="MONOACYLGLYCEROL LIPASE ABHD6"/>
    <property type="match status" value="1"/>
</dbReference>
<dbReference type="OrthoDB" id="63519at2"/>